<evidence type="ECO:0000256" key="7">
    <source>
        <dbReference type="RuleBase" id="RU362125"/>
    </source>
</evidence>
<reference evidence="12" key="2">
    <citation type="submission" date="2009-11" db="EMBL/GenBank/DDBJ databases">
        <title>The Genome Sequence of Allomyces macrogynus strain ATCC 38327.</title>
        <authorList>
            <consortium name="The Broad Institute Genome Sequencing Platform"/>
            <person name="Russ C."/>
            <person name="Cuomo C."/>
            <person name="Shea T."/>
            <person name="Young S.K."/>
            <person name="Zeng Q."/>
            <person name="Koehrsen M."/>
            <person name="Haas B."/>
            <person name="Borodovsky M."/>
            <person name="Guigo R."/>
            <person name="Alvarado L."/>
            <person name="Berlin A."/>
            <person name="Borenstein D."/>
            <person name="Chen Z."/>
            <person name="Engels R."/>
            <person name="Freedman E."/>
            <person name="Gellesch M."/>
            <person name="Goldberg J."/>
            <person name="Griggs A."/>
            <person name="Gujja S."/>
            <person name="Heiman D."/>
            <person name="Hepburn T."/>
            <person name="Howarth C."/>
            <person name="Jen D."/>
            <person name="Larson L."/>
            <person name="Lewis B."/>
            <person name="Mehta T."/>
            <person name="Park D."/>
            <person name="Pearson M."/>
            <person name="Roberts A."/>
            <person name="Saif S."/>
            <person name="Shenoy N."/>
            <person name="Sisk P."/>
            <person name="Stolte C."/>
            <person name="Sykes S."/>
            <person name="Walk T."/>
            <person name="White J."/>
            <person name="Yandava C."/>
            <person name="Burger G."/>
            <person name="Gray M.W."/>
            <person name="Holland P.W.H."/>
            <person name="King N."/>
            <person name="Lang F.B.F."/>
            <person name="Roger A.J."/>
            <person name="Ruiz-Trillo I."/>
            <person name="Lander E."/>
            <person name="Nusbaum C."/>
        </authorList>
    </citation>
    <scope>NUCLEOTIDE SEQUENCE [LARGE SCALE GENOMIC DNA]</scope>
    <source>
        <strain evidence="12">ATCC 38327</strain>
    </source>
</reference>
<dbReference type="EMBL" id="GG745328">
    <property type="protein sequence ID" value="KNE54814.1"/>
    <property type="molecule type" value="Genomic_DNA"/>
</dbReference>
<evidence type="ECO:0000259" key="9">
    <source>
        <dbReference type="Pfam" id="PF02770"/>
    </source>
</evidence>
<dbReference type="InterPro" id="IPR009100">
    <property type="entry name" value="AcylCoA_DH/oxidase_NM_dom_sf"/>
</dbReference>
<dbReference type="OrthoDB" id="434771at2759"/>
<dbReference type="VEuPathDB" id="FungiDB:AMAG_00765"/>
<feature type="domain" description="Acyl-CoA oxidase/dehydrogenase middle" evidence="9">
    <location>
        <begin position="142"/>
        <end position="252"/>
    </location>
</feature>
<dbReference type="GO" id="GO:0003995">
    <property type="term" value="F:acyl-CoA dehydrogenase activity"/>
    <property type="evidence" value="ECO:0007669"/>
    <property type="project" value="TreeGrafter"/>
</dbReference>
<keyword evidence="6 7" id="KW-0560">Oxidoreductase</keyword>
<dbReference type="OMA" id="WNMFLSK"/>
<dbReference type="eggNOG" id="KOG1469">
    <property type="taxonomic scope" value="Eukaryota"/>
</dbReference>
<protein>
    <recommendedName>
        <fullName evidence="13">Acyl-CoA dehydrogenase</fullName>
    </recommendedName>
</protein>
<reference evidence="11 12" key="1">
    <citation type="submission" date="2009-11" db="EMBL/GenBank/DDBJ databases">
        <title>Annotation of Allomyces macrogynus ATCC 38327.</title>
        <authorList>
            <consortium name="The Broad Institute Genome Sequencing Platform"/>
            <person name="Russ C."/>
            <person name="Cuomo C."/>
            <person name="Burger G."/>
            <person name="Gray M.W."/>
            <person name="Holland P.W.H."/>
            <person name="King N."/>
            <person name="Lang F.B.F."/>
            <person name="Roger A.J."/>
            <person name="Ruiz-Trillo I."/>
            <person name="Young S.K."/>
            <person name="Zeng Q."/>
            <person name="Gargeya S."/>
            <person name="Fitzgerald M."/>
            <person name="Haas B."/>
            <person name="Abouelleil A."/>
            <person name="Alvarado L."/>
            <person name="Arachchi H.M."/>
            <person name="Berlin A."/>
            <person name="Chapman S.B."/>
            <person name="Gearin G."/>
            <person name="Goldberg J."/>
            <person name="Griggs A."/>
            <person name="Gujja S."/>
            <person name="Hansen M."/>
            <person name="Heiman D."/>
            <person name="Howarth C."/>
            <person name="Larimer J."/>
            <person name="Lui A."/>
            <person name="MacDonald P.J.P."/>
            <person name="McCowen C."/>
            <person name="Montmayeur A."/>
            <person name="Murphy C."/>
            <person name="Neiman D."/>
            <person name="Pearson M."/>
            <person name="Priest M."/>
            <person name="Roberts A."/>
            <person name="Saif S."/>
            <person name="Shea T."/>
            <person name="Sisk P."/>
            <person name="Stolte C."/>
            <person name="Sykes S."/>
            <person name="Wortman J."/>
            <person name="Nusbaum C."/>
            <person name="Birren B."/>
        </authorList>
    </citation>
    <scope>NUCLEOTIDE SEQUENCE [LARGE SCALE GENOMIC DNA]</scope>
    <source>
        <strain evidence="11 12">ATCC 38327</strain>
    </source>
</reference>
<dbReference type="Gene3D" id="2.40.110.10">
    <property type="entry name" value="Butyryl-CoA Dehydrogenase, subunit A, domain 2"/>
    <property type="match status" value="1"/>
</dbReference>
<dbReference type="Gene3D" id="1.10.540.10">
    <property type="entry name" value="Acyl-CoA dehydrogenase/oxidase, N-terminal domain"/>
    <property type="match status" value="1"/>
</dbReference>
<organism evidence="11 12">
    <name type="scientific">Allomyces macrogynus (strain ATCC 38327)</name>
    <name type="common">Allomyces javanicus var. macrogynus</name>
    <dbReference type="NCBI Taxonomy" id="578462"/>
    <lineage>
        <taxon>Eukaryota</taxon>
        <taxon>Fungi</taxon>
        <taxon>Fungi incertae sedis</taxon>
        <taxon>Blastocladiomycota</taxon>
        <taxon>Blastocladiomycetes</taxon>
        <taxon>Blastocladiales</taxon>
        <taxon>Blastocladiaceae</taxon>
        <taxon>Allomyces</taxon>
    </lineage>
</organism>
<dbReference type="GO" id="GO:0050660">
    <property type="term" value="F:flavin adenine dinucleotide binding"/>
    <property type="evidence" value="ECO:0007669"/>
    <property type="project" value="InterPro"/>
</dbReference>
<evidence type="ECO:0000256" key="4">
    <source>
        <dbReference type="ARBA" id="ARBA00022630"/>
    </source>
</evidence>
<dbReference type="Pfam" id="PF02771">
    <property type="entry name" value="Acyl-CoA_dh_N"/>
    <property type="match status" value="1"/>
</dbReference>
<dbReference type="InterPro" id="IPR046373">
    <property type="entry name" value="Acyl-CoA_Oxase/DH_mid-dom_sf"/>
</dbReference>
<evidence type="ECO:0000259" key="10">
    <source>
        <dbReference type="Pfam" id="PF02771"/>
    </source>
</evidence>
<feature type="domain" description="Acyl-CoA dehydrogenase/oxidase N-terminal" evidence="10">
    <location>
        <begin position="34"/>
        <end position="138"/>
    </location>
</feature>
<evidence type="ECO:0000256" key="5">
    <source>
        <dbReference type="ARBA" id="ARBA00022827"/>
    </source>
</evidence>
<dbReference type="InterPro" id="IPR050741">
    <property type="entry name" value="Acyl-CoA_dehydrogenase"/>
</dbReference>
<evidence type="ECO:0000256" key="3">
    <source>
        <dbReference type="ARBA" id="ARBA00011738"/>
    </source>
</evidence>
<comment type="cofactor">
    <cofactor evidence="1 7">
        <name>FAD</name>
        <dbReference type="ChEBI" id="CHEBI:57692"/>
    </cofactor>
</comment>
<dbReference type="GO" id="GO:0005737">
    <property type="term" value="C:cytoplasm"/>
    <property type="evidence" value="ECO:0007669"/>
    <property type="project" value="TreeGrafter"/>
</dbReference>
<dbReference type="STRING" id="578462.A0A0L0RXF8"/>
<comment type="similarity">
    <text evidence="2 7">Belongs to the acyl-CoA dehydrogenase family.</text>
</comment>
<evidence type="ECO:0000256" key="2">
    <source>
        <dbReference type="ARBA" id="ARBA00009347"/>
    </source>
</evidence>
<dbReference type="Pfam" id="PF02770">
    <property type="entry name" value="Acyl-CoA_dh_M"/>
    <property type="match status" value="1"/>
</dbReference>
<keyword evidence="4 7" id="KW-0285">Flavoprotein</keyword>
<evidence type="ECO:0000313" key="11">
    <source>
        <dbReference type="EMBL" id="KNE54814.1"/>
    </source>
</evidence>
<dbReference type="InterPro" id="IPR009075">
    <property type="entry name" value="AcylCo_DH/oxidase_C"/>
</dbReference>
<evidence type="ECO:0008006" key="13">
    <source>
        <dbReference type="Google" id="ProtNLM"/>
    </source>
</evidence>
<dbReference type="GO" id="GO:0033539">
    <property type="term" value="P:fatty acid beta-oxidation using acyl-CoA dehydrogenase"/>
    <property type="evidence" value="ECO:0007669"/>
    <property type="project" value="TreeGrafter"/>
</dbReference>
<keyword evidence="5 7" id="KW-0274">FAD</keyword>
<keyword evidence="12" id="KW-1185">Reference proteome</keyword>
<dbReference type="InterPro" id="IPR006091">
    <property type="entry name" value="Acyl-CoA_Oxase/DH_mid-dom"/>
</dbReference>
<dbReference type="InterPro" id="IPR036250">
    <property type="entry name" value="AcylCo_DH-like_C"/>
</dbReference>
<dbReference type="InterPro" id="IPR013786">
    <property type="entry name" value="AcylCoA_DH/ox_N"/>
</dbReference>
<dbReference type="SUPFAM" id="SSF56645">
    <property type="entry name" value="Acyl-CoA dehydrogenase NM domain-like"/>
    <property type="match status" value="1"/>
</dbReference>
<dbReference type="InterPro" id="IPR037069">
    <property type="entry name" value="AcylCoA_DH/ox_N_sf"/>
</dbReference>
<gene>
    <name evidence="11" type="ORF">AMAG_00765</name>
</gene>
<sequence>MAPQMDALANLSPRARDLYVKMQRFVEDECIPAEKIYEQQLGEGAQRWTTQPAIMEQLKARAKELGLWNLFLPRDYPEGAGLTNLEYACIGELTGRSPHLAPEATNCSAPDTGNMEVLAKYGSPAQKEKWLKPLLDGKIRSAFAMTELKVASSDALNIETTITRDGDDVVINGHKWYISGVGHPNLAVYIVMGKSITAPARTTKSGKPNRHSQHTIVLVPANAPGVKAVRAGHVFGYDDANHGHFEVIFDNVRVSAKEHLVLGEGRGFEVIQGRLGPGRVHHCVRALGMAERAVDLCILRMRDRGSTFGTPLSDHGVVRKYIADARMALDQARLLVWHAADRIDQVGGKGALKEIAMIKVVVPSTACRVVDMAIQLHGATGVSQDTVLANFYAGLRTLRIADGPDEVHTQQIGRLEMRRYAELKEKQLKGKL</sequence>
<evidence type="ECO:0000256" key="6">
    <source>
        <dbReference type="ARBA" id="ARBA00023002"/>
    </source>
</evidence>
<dbReference type="AlphaFoldDB" id="A0A0L0RXF8"/>
<proteinExistence type="inferred from homology"/>
<dbReference type="PANTHER" id="PTHR48083">
    <property type="entry name" value="MEDIUM-CHAIN SPECIFIC ACYL-COA DEHYDROGENASE, MITOCHONDRIAL-RELATED"/>
    <property type="match status" value="1"/>
</dbReference>
<dbReference type="Gene3D" id="1.20.140.10">
    <property type="entry name" value="Butyryl-CoA Dehydrogenase, subunit A, domain 3"/>
    <property type="match status" value="1"/>
</dbReference>
<evidence type="ECO:0000313" key="12">
    <source>
        <dbReference type="Proteomes" id="UP000054350"/>
    </source>
</evidence>
<dbReference type="Pfam" id="PF00441">
    <property type="entry name" value="Acyl-CoA_dh_1"/>
    <property type="match status" value="1"/>
</dbReference>
<accession>A0A0L0RXF8</accession>
<dbReference type="SUPFAM" id="SSF47203">
    <property type="entry name" value="Acyl-CoA dehydrogenase C-terminal domain-like"/>
    <property type="match status" value="1"/>
</dbReference>
<evidence type="ECO:0000256" key="1">
    <source>
        <dbReference type="ARBA" id="ARBA00001974"/>
    </source>
</evidence>
<feature type="domain" description="Acyl-CoA dehydrogenase/oxidase C-terminal" evidence="8">
    <location>
        <begin position="265"/>
        <end position="414"/>
    </location>
</feature>
<dbReference type="Proteomes" id="UP000054350">
    <property type="component" value="Unassembled WGS sequence"/>
</dbReference>
<dbReference type="PANTHER" id="PTHR48083:SF13">
    <property type="entry name" value="ACYL-COA DEHYDROGENASE FAMILY MEMBER 11"/>
    <property type="match status" value="1"/>
</dbReference>
<evidence type="ECO:0000259" key="8">
    <source>
        <dbReference type="Pfam" id="PF00441"/>
    </source>
</evidence>
<comment type="subunit">
    <text evidence="3">Homodimer.</text>
</comment>
<name>A0A0L0RXF8_ALLM3</name>